<accession>A0A6L7HT75</accession>
<name>A0A6L7HT75_9GAMM</name>
<keyword evidence="2" id="KW-0812">Transmembrane</keyword>
<feature type="compositionally biased region" description="Basic and acidic residues" evidence="1">
    <location>
        <begin position="225"/>
        <end position="237"/>
    </location>
</feature>
<feature type="compositionally biased region" description="Basic and acidic residues" evidence="1">
    <location>
        <begin position="180"/>
        <end position="191"/>
    </location>
</feature>
<dbReference type="RefSeq" id="WP_160793458.1">
    <property type="nucleotide sequence ID" value="NZ_WRPA01000001.1"/>
</dbReference>
<evidence type="ECO:0000313" key="3">
    <source>
        <dbReference type="EMBL" id="MXR67477.1"/>
    </source>
</evidence>
<feature type="transmembrane region" description="Helical" evidence="2">
    <location>
        <begin position="66"/>
        <end position="87"/>
    </location>
</feature>
<comment type="caution">
    <text evidence="3">The sequence shown here is derived from an EMBL/GenBank/DDBJ whole genome shotgun (WGS) entry which is preliminary data.</text>
</comment>
<evidence type="ECO:0000313" key="4">
    <source>
        <dbReference type="Proteomes" id="UP000474778"/>
    </source>
</evidence>
<dbReference type="AlphaFoldDB" id="A0A6L7HT75"/>
<organism evidence="3 4">
    <name type="scientific">Shewanella insulae</name>
    <dbReference type="NCBI Taxonomy" id="2681496"/>
    <lineage>
        <taxon>Bacteria</taxon>
        <taxon>Pseudomonadati</taxon>
        <taxon>Pseudomonadota</taxon>
        <taxon>Gammaproteobacteria</taxon>
        <taxon>Alteromonadales</taxon>
        <taxon>Shewanellaceae</taxon>
        <taxon>Shewanella</taxon>
    </lineage>
</organism>
<evidence type="ECO:0000256" key="2">
    <source>
        <dbReference type="SAM" id="Phobius"/>
    </source>
</evidence>
<dbReference type="EMBL" id="WRPA01000001">
    <property type="protein sequence ID" value="MXR67477.1"/>
    <property type="molecule type" value="Genomic_DNA"/>
</dbReference>
<feature type="compositionally biased region" description="Polar residues" evidence="1">
    <location>
        <begin position="141"/>
        <end position="159"/>
    </location>
</feature>
<feature type="region of interest" description="Disordered" evidence="1">
    <location>
        <begin position="141"/>
        <end position="237"/>
    </location>
</feature>
<dbReference type="Proteomes" id="UP000474778">
    <property type="component" value="Unassembled WGS sequence"/>
</dbReference>
<gene>
    <name evidence="3" type="ORF">GNT65_02145</name>
</gene>
<protein>
    <submittedName>
        <fullName evidence="3">Uncharacterized protein</fullName>
    </submittedName>
</protein>
<proteinExistence type="predicted"/>
<evidence type="ECO:0000256" key="1">
    <source>
        <dbReference type="SAM" id="MobiDB-lite"/>
    </source>
</evidence>
<keyword evidence="2" id="KW-1133">Transmembrane helix</keyword>
<sequence length="387" mass="41879">MLPKDSQSSWPHHNLDIDLGQLAFCEPVNEPEQNERAEQGSDAASVPLAKGPSSFGLSARIGWQELHIFLAVLLVHLVLLALLSWQFDGPYLAQDSTKGDKKAISAYMLTQAEFDAMRAKYRPAEATVKLPLTKLVQNESSQDALNQEAGVTQENQVPSEPSPEKLAPAIRATDSQGKVTQDKLTQDKVTQDKVTQPTVTHANATQTTNAPATDTSASNTSESRIVPETKPSDDIQKESGAFSFEGATGLNLAAEPAADSGAASAVAGDYMVRYRQSRLDELVERAASNATQKKSMSEMDGEMRGLVLPKENEYEAAITLDSKLDPNRIVKIGDTCYRVVSVATPINPHGENLGFPFKCGGDKVKQAIKDSLDKHLSMMGVKVKDKN</sequence>
<keyword evidence="4" id="KW-1185">Reference proteome</keyword>
<keyword evidence="2" id="KW-0472">Membrane</keyword>
<feature type="compositionally biased region" description="Low complexity" evidence="1">
    <location>
        <begin position="198"/>
        <end position="215"/>
    </location>
</feature>
<reference evidence="3 4" key="1">
    <citation type="submission" date="2019-12" db="EMBL/GenBank/DDBJ databases">
        <title>Shewanella insulae sp. nov., isolated from a tidal flat.</title>
        <authorList>
            <person name="Yoon J.-H."/>
        </authorList>
    </citation>
    <scope>NUCLEOTIDE SEQUENCE [LARGE SCALE GENOMIC DNA]</scope>
    <source>
        <strain evidence="3 4">JBTF-M18</strain>
    </source>
</reference>